<gene>
    <name evidence="3" type="ORF">TCNE_LOCUS18401</name>
</gene>
<evidence type="ECO:0000256" key="2">
    <source>
        <dbReference type="SAM" id="Phobius"/>
    </source>
</evidence>
<feature type="transmembrane region" description="Helical" evidence="2">
    <location>
        <begin position="163"/>
        <end position="185"/>
    </location>
</feature>
<accession>A0A183VCD1</accession>
<proteinExistence type="predicted"/>
<feature type="compositionally biased region" description="Basic and acidic residues" evidence="1">
    <location>
        <begin position="101"/>
        <end position="116"/>
    </location>
</feature>
<keyword evidence="2" id="KW-0472">Membrane</keyword>
<feature type="region of interest" description="Disordered" evidence="1">
    <location>
        <begin position="90"/>
        <end position="123"/>
    </location>
</feature>
<keyword evidence="2" id="KW-1133">Transmembrane helix</keyword>
<evidence type="ECO:0000313" key="5">
    <source>
        <dbReference type="WBParaSite" id="TCNE_0001840501-mRNA-1"/>
    </source>
</evidence>
<dbReference type="EMBL" id="UYWY01025489">
    <property type="protein sequence ID" value="VDM49722.1"/>
    <property type="molecule type" value="Genomic_DNA"/>
</dbReference>
<dbReference type="AlphaFoldDB" id="A0A183VCD1"/>
<evidence type="ECO:0000256" key="1">
    <source>
        <dbReference type="SAM" id="MobiDB-lite"/>
    </source>
</evidence>
<reference evidence="3 4" key="2">
    <citation type="submission" date="2018-11" db="EMBL/GenBank/DDBJ databases">
        <authorList>
            <consortium name="Pathogen Informatics"/>
        </authorList>
    </citation>
    <scope>NUCLEOTIDE SEQUENCE [LARGE SCALE GENOMIC DNA]</scope>
</reference>
<dbReference type="WBParaSite" id="TCNE_0001840501-mRNA-1">
    <property type="protein sequence ID" value="TCNE_0001840501-mRNA-1"/>
    <property type="gene ID" value="TCNE_0001840501"/>
</dbReference>
<reference evidence="5" key="1">
    <citation type="submission" date="2016-06" db="UniProtKB">
        <authorList>
            <consortium name="WormBaseParasite"/>
        </authorList>
    </citation>
    <scope>IDENTIFICATION</scope>
</reference>
<dbReference type="Proteomes" id="UP000050794">
    <property type="component" value="Unassembled WGS sequence"/>
</dbReference>
<evidence type="ECO:0000313" key="3">
    <source>
        <dbReference type="EMBL" id="VDM49722.1"/>
    </source>
</evidence>
<keyword evidence="4" id="KW-1185">Reference proteome</keyword>
<evidence type="ECO:0000313" key="4">
    <source>
        <dbReference type="Proteomes" id="UP000050794"/>
    </source>
</evidence>
<sequence>MKTDDSVSWPWKAAETRVPYNFGLCLGRLKSTLKRIKEDPALWEQYHGTFKQQELKIIERVPKDQAVSTVRLKLGNGRKCVRPVRLSNLELTDEDESTPNEVERREVDPEDPHLEREDPEEGSDLKCYNARMRRAKKYTVPITDRTKKNDCTLKNGQSGIVRFSLLMSLIMTFVLNFGATITPAIEGQWRLSGSVLTAHIPLPAVCICSKKIELPVEKVKVTMNREQLVRLKAPYCSQTQGTVSTIP</sequence>
<keyword evidence="2" id="KW-0812">Transmembrane</keyword>
<organism evidence="4 5">
    <name type="scientific">Toxocara canis</name>
    <name type="common">Canine roundworm</name>
    <dbReference type="NCBI Taxonomy" id="6265"/>
    <lineage>
        <taxon>Eukaryota</taxon>
        <taxon>Metazoa</taxon>
        <taxon>Ecdysozoa</taxon>
        <taxon>Nematoda</taxon>
        <taxon>Chromadorea</taxon>
        <taxon>Rhabditida</taxon>
        <taxon>Spirurina</taxon>
        <taxon>Ascaridomorpha</taxon>
        <taxon>Ascaridoidea</taxon>
        <taxon>Toxocaridae</taxon>
        <taxon>Toxocara</taxon>
    </lineage>
</organism>
<protein>
    <submittedName>
        <fullName evidence="5">DUF5641 domain-containing protein</fullName>
    </submittedName>
</protein>
<name>A0A183VCD1_TOXCA</name>